<protein>
    <submittedName>
        <fullName evidence="6">Small RNA degrading nuclease 5</fullName>
    </submittedName>
</protein>
<dbReference type="AlphaFoldDB" id="A0AAD4MQT2"/>
<reference evidence="6" key="1">
    <citation type="submission" date="2022-01" db="EMBL/GenBank/DDBJ databases">
        <title>Genome Sequence Resource for Two Populations of Ditylenchus destructor, the Migratory Endoparasitic Phytonematode.</title>
        <authorList>
            <person name="Zhang H."/>
            <person name="Lin R."/>
            <person name="Xie B."/>
        </authorList>
    </citation>
    <scope>NUCLEOTIDE SEQUENCE</scope>
    <source>
        <strain evidence="6">BazhouSP</strain>
    </source>
</reference>
<sequence length="88" mass="10246">MRNAECDLNQVREKMFQFVNSKTILIGHSLENDLRALRVVHEKVVDTALVWRHSRGSNVKWSLRDLAKTMLNKDIQQGDVGRTQAQHY</sequence>
<evidence type="ECO:0000256" key="1">
    <source>
        <dbReference type="ARBA" id="ARBA00004123"/>
    </source>
</evidence>
<name>A0AAD4MQT2_9BILA</name>
<dbReference type="Gene3D" id="3.30.420.10">
    <property type="entry name" value="Ribonuclease H-like superfamily/Ribonuclease H"/>
    <property type="match status" value="1"/>
</dbReference>
<accession>A0AAD4MQT2</accession>
<dbReference type="PANTHER" id="PTHR12801:SF115">
    <property type="entry name" value="FI18136P1-RELATED"/>
    <property type="match status" value="1"/>
</dbReference>
<dbReference type="GO" id="GO:0005634">
    <property type="term" value="C:nucleus"/>
    <property type="evidence" value="ECO:0007669"/>
    <property type="project" value="UniProtKB-SubCell"/>
</dbReference>
<keyword evidence="3" id="KW-0540">Nuclease</keyword>
<evidence type="ECO:0000256" key="4">
    <source>
        <dbReference type="ARBA" id="ARBA00022801"/>
    </source>
</evidence>
<dbReference type="SUPFAM" id="SSF53098">
    <property type="entry name" value="Ribonuclease H-like"/>
    <property type="match status" value="1"/>
</dbReference>
<dbReference type="GO" id="GO:0003676">
    <property type="term" value="F:nucleic acid binding"/>
    <property type="evidence" value="ECO:0007669"/>
    <property type="project" value="InterPro"/>
</dbReference>
<comment type="similarity">
    <text evidence="2">Belongs to the REXO1/REXO3 family.</text>
</comment>
<dbReference type="Proteomes" id="UP001201812">
    <property type="component" value="Unassembled WGS sequence"/>
</dbReference>
<keyword evidence="7" id="KW-1185">Reference proteome</keyword>
<dbReference type="InterPro" id="IPR047021">
    <property type="entry name" value="REXO1/3/4-like"/>
</dbReference>
<dbReference type="EMBL" id="JAKKPZ010000123">
    <property type="protein sequence ID" value="KAI1701252.1"/>
    <property type="molecule type" value="Genomic_DNA"/>
</dbReference>
<comment type="subcellular location">
    <subcellularLocation>
        <location evidence="1">Nucleus</location>
    </subcellularLocation>
</comment>
<comment type="caution">
    <text evidence="6">The sequence shown here is derived from an EMBL/GenBank/DDBJ whole genome shotgun (WGS) entry which is preliminary data.</text>
</comment>
<gene>
    <name evidence="6" type="ORF">DdX_16212</name>
</gene>
<evidence type="ECO:0000256" key="5">
    <source>
        <dbReference type="ARBA" id="ARBA00023242"/>
    </source>
</evidence>
<evidence type="ECO:0000313" key="7">
    <source>
        <dbReference type="Proteomes" id="UP001201812"/>
    </source>
</evidence>
<keyword evidence="4" id="KW-0378">Hydrolase</keyword>
<dbReference type="InterPro" id="IPR036397">
    <property type="entry name" value="RNaseH_sf"/>
</dbReference>
<evidence type="ECO:0000256" key="2">
    <source>
        <dbReference type="ARBA" id="ARBA00006357"/>
    </source>
</evidence>
<evidence type="ECO:0000313" key="6">
    <source>
        <dbReference type="EMBL" id="KAI1701252.1"/>
    </source>
</evidence>
<keyword evidence="5" id="KW-0539">Nucleus</keyword>
<dbReference type="InterPro" id="IPR012337">
    <property type="entry name" value="RNaseH-like_sf"/>
</dbReference>
<proteinExistence type="inferred from homology"/>
<dbReference type="GO" id="GO:0004527">
    <property type="term" value="F:exonuclease activity"/>
    <property type="evidence" value="ECO:0007669"/>
    <property type="project" value="InterPro"/>
</dbReference>
<evidence type="ECO:0000256" key="3">
    <source>
        <dbReference type="ARBA" id="ARBA00022722"/>
    </source>
</evidence>
<organism evidence="6 7">
    <name type="scientific">Ditylenchus destructor</name>
    <dbReference type="NCBI Taxonomy" id="166010"/>
    <lineage>
        <taxon>Eukaryota</taxon>
        <taxon>Metazoa</taxon>
        <taxon>Ecdysozoa</taxon>
        <taxon>Nematoda</taxon>
        <taxon>Chromadorea</taxon>
        <taxon>Rhabditida</taxon>
        <taxon>Tylenchina</taxon>
        <taxon>Tylenchomorpha</taxon>
        <taxon>Sphaerularioidea</taxon>
        <taxon>Anguinidae</taxon>
        <taxon>Anguininae</taxon>
        <taxon>Ditylenchus</taxon>
    </lineage>
</organism>
<dbReference type="PANTHER" id="PTHR12801">
    <property type="entry name" value="RNA EXONUCLEASE REXO1 / RECO3 FAMILY MEMBER-RELATED"/>
    <property type="match status" value="1"/>
</dbReference>